<evidence type="ECO:0000259" key="1">
    <source>
        <dbReference type="Pfam" id="PF13175"/>
    </source>
</evidence>
<gene>
    <name evidence="2" type="ORF">ACFQ21_13605</name>
</gene>
<comment type="caution">
    <text evidence="2">The sequence shown here is derived from an EMBL/GenBank/DDBJ whole genome shotgun (WGS) entry which is preliminary data.</text>
</comment>
<evidence type="ECO:0000313" key="3">
    <source>
        <dbReference type="Proteomes" id="UP001597112"/>
    </source>
</evidence>
<reference evidence="3" key="1">
    <citation type="journal article" date="2019" name="Int. J. Syst. Evol. Microbiol.">
        <title>The Global Catalogue of Microorganisms (GCM) 10K type strain sequencing project: providing services to taxonomists for standard genome sequencing and annotation.</title>
        <authorList>
            <consortium name="The Broad Institute Genomics Platform"/>
            <consortium name="The Broad Institute Genome Sequencing Center for Infectious Disease"/>
            <person name="Wu L."/>
            <person name="Ma J."/>
        </authorList>
    </citation>
    <scope>NUCLEOTIDE SEQUENCE [LARGE SCALE GENOMIC DNA]</scope>
    <source>
        <strain evidence="3">CCUG 58938</strain>
    </source>
</reference>
<accession>A0ABW3K264</accession>
<dbReference type="InterPro" id="IPR027417">
    <property type="entry name" value="P-loop_NTPase"/>
</dbReference>
<keyword evidence="3" id="KW-1185">Reference proteome</keyword>
<feature type="domain" description="Endonuclease GajA/Old nuclease/RecF-like AAA" evidence="1">
    <location>
        <begin position="1"/>
        <end position="333"/>
    </location>
</feature>
<name>A0ABW3K264_9BACT</name>
<dbReference type="Pfam" id="PF13175">
    <property type="entry name" value="AAA_15"/>
    <property type="match status" value="1"/>
</dbReference>
<dbReference type="PANTHER" id="PTHR43581:SF2">
    <property type="entry name" value="EXCINUCLEASE ATPASE SUBUNIT"/>
    <property type="match status" value="1"/>
</dbReference>
<dbReference type="InterPro" id="IPR051396">
    <property type="entry name" value="Bact_Antivir_Def_Nuclease"/>
</dbReference>
<dbReference type="Gene3D" id="3.40.50.300">
    <property type="entry name" value="P-loop containing nucleotide triphosphate hydrolases"/>
    <property type="match status" value="1"/>
</dbReference>
<proteinExistence type="predicted"/>
<protein>
    <submittedName>
        <fullName evidence="2">AAA family ATPase</fullName>
    </submittedName>
</protein>
<organism evidence="2 3">
    <name type="scientific">Ohtaekwangia kribbensis</name>
    <dbReference type="NCBI Taxonomy" id="688913"/>
    <lineage>
        <taxon>Bacteria</taxon>
        <taxon>Pseudomonadati</taxon>
        <taxon>Bacteroidota</taxon>
        <taxon>Cytophagia</taxon>
        <taxon>Cytophagales</taxon>
        <taxon>Fulvivirgaceae</taxon>
        <taxon>Ohtaekwangia</taxon>
    </lineage>
</organism>
<dbReference type="RefSeq" id="WP_377579761.1">
    <property type="nucleotide sequence ID" value="NZ_JBHTKA010000004.1"/>
</dbReference>
<dbReference type="SUPFAM" id="SSF52540">
    <property type="entry name" value="P-loop containing nucleoside triphosphate hydrolases"/>
    <property type="match status" value="1"/>
</dbReference>
<dbReference type="InterPro" id="IPR041685">
    <property type="entry name" value="AAA_GajA/Old/RecF-like"/>
</dbReference>
<sequence length="562" mass="64493">MKIRKVELQGHPILGNLKLDFTDEQGRTIDTIIFAGENGTGKTAILDLLYQFSMFELNQQRRNEKRIFEVEFSPDELGVFHQNTNFKANFTQGFADGIFTIIFDFDIAGNWNHIQVNFRSADKAPKSVPATLFHQPEIKSQSRVVYSDVEINYTPNQIQSVTARDLDQLQQSSYKSTNNLATEITQLLIDIQSLDSQEFAQWGRLNIGKEVDETKLDTRIRRFTRAFDTIFPSKKFIGIENRSGYKEVLFEENGKRMSIERLSSGEKQIVFRGGFLLKDKGVNKGAIILIDEPEISLHPKWQLDILDFYKSVINSEVETKSQIFISTHSPFIIHNPNRRNDKVIILSKNGSGDVITLDNPEFYSWTNSRIVKEAFRIDYNFSNAKNKLFVEGETDEKYFNTAKTIFGLSDSLSFDISWIGRINETGSPEFTGDTALNQARSLFLANADLLQAKIVLYYDSDTNKPEENHKHLLVRKMPKNTTNETFKIGIENLLDLPKELDKGQFYSEKVKIDDYGGKSTIQTLDKTKLCDWVCGHKDLEIQKQVLEKLRPLLETINNDLKN</sequence>
<dbReference type="EMBL" id="JBHTKA010000004">
    <property type="protein sequence ID" value="MFD1000353.1"/>
    <property type="molecule type" value="Genomic_DNA"/>
</dbReference>
<evidence type="ECO:0000313" key="2">
    <source>
        <dbReference type="EMBL" id="MFD1000353.1"/>
    </source>
</evidence>
<dbReference type="PANTHER" id="PTHR43581">
    <property type="entry name" value="ATP/GTP PHOSPHATASE"/>
    <property type="match status" value="1"/>
</dbReference>
<dbReference type="Proteomes" id="UP001597112">
    <property type="component" value="Unassembled WGS sequence"/>
</dbReference>